<dbReference type="EMBL" id="CP006878">
    <property type="protein sequence ID" value="AJD43377.1"/>
    <property type="molecule type" value="Genomic_DNA"/>
</dbReference>
<reference evidence="2 3" key="1">
    <citation type="submission" date="2013-11" db="EMBL/GenBank/DDBJ databases">
        <title>Complete genome sequence of Rhizobium gallicum bv. gallicum R602.</title>
        <authorList>
            <person name="Bustos P."/>
            <person name="Santamaria R.I."/>
            <person name="Lozano L."/>
            <person name="Acosta J.L."/>
            <person name="Ormeno-Orrillo E."/>
            <person name="Rogel M.A."/>
            <person name="Romero D."/>
            <person name="Cevallos M.A."/>
            <person name="Martinez-Romero E."/>
            <person name="Gonzalez V."/>
        </authorList>
    </citation>
    <scope>NUCLEOTIDE SEQUENCE [LARGE SCALE GENOMIC DNA]</scope>
    <source>
        <strain evidence="2 3">R602</strain>
        <plasmid evidence="2 3">pRgalR602a</plasmid>
    </source>
</reference>
<dbReference type="HOGENOM" id="CLU_2919570_0_0_5"/>
<feature type="region of interest" description="Disordered" evidence="1">
    <location>
        <begin position="1"/>
        <end position="49"/>
    </location>
</feature>
<evidence type="ECO:0000256" key="1">
    <source>
        <dbReference type="SAM" id="MobiDB-lite"/>
    </source>
</evidence>
<dbReference type="AlphaFoldDB" id="A0A0B4XA04"/>
<accession>A0A0B4XA04</accession>
<dbReference type="Proteomes" id="UP000031368">
    <property type="component" value="Plasmid pRgalR602a"/>
</dbReference>
<organism evidence="2 3">
    <name type="scientific">Rhizobium gallicum bv. gallicum R602sp</name>
    <dbReference type="NCBI Taxonomy" id="1041138"/>
    <lineage>
        <taxon>Bacteria</taxon>
        <taxon>Pseudomonadati</taxon>
        <taxon>Pseudomonadota</taxon>
        <taxon>Alphaproteobacteria</taxon>
        <taxon>Hyphomicrobiales</taxon>
        <taxon>Rhizobiaceae</taxon>
        <taxon>Rhizobium/Agrobacterium group</taxon>
        <taxon>Rhizobium</taxon>
    </lineage>
</organism>
<keyword evidence="2" id="KW-0614">Plasmid</keyword>
<name>A0A0B4XA04_9HYPH</name>
<protein>
    <submittedName>
        <fullName evidence="2">Uncharacterized protein</fullName>
    </submittedName>
</protein>
<proteinExistence type="predicted"/>
<feature type="compositionally biased region" description="Basic and acidic residues" evidence="1">
    <location>
        <begin position="35"/>
        <end position="44"/>
    </location>
</feature>
<evidence type="ECO:0000313" key="3">
    <source>
        <dbReference type="Proteomes" id="UP000031368"/>
    </source>
</evidence>
<evidence type="ECO:0000313" key="2">
    <source>
        <dbReference type="EMBL" id="AJD43377.1"/>
    </source>
</evidence>
<sequence length="61" mass="6852">MRSAAHVLGSSTRQVRRSRRTRDGTVATSSRHRRSVADFKKSDRGGAMNRMRLAPVVKRDA</sequence>
<dbReference type="KEGG" id="rga:RGR602_PA00030"/>
<gene>
    <name evidence="2" type="ORF">RGR602_PA00030</name>
</gene>
<keyword evidence="3" id="KW-1185">Reference proteome</keyword>
<geneLocation type="plasmid" evidence="2 3">
    <name>pRgalR602a</name>
</geneLocation>